<evidence type="ECO:0000313" key="1">
    <source>
        <dbReference type="EMBL" id="EJX10186.1"/>
    </source>
</evidence>
<accession>J9DBB5</accession>
<gene>
    <name evidence="1" type="ORF">EVA_01706</name>
</gene>
<name>J9DBB5_9ZZZZ</name>
<proteinExistence type="predicted"/>
<protein>
    <submittedName>
        <fullName evidence="1">Uncharacterized protein</fullName>
    </submittedName>
</protein>
<dbReference type="AlphaFoldDB" id="J9DBB5"/>
<dbReference type="Pfam" id="PF20326">
    <property type="entry name" value="DUF6621"/>
    <property type="match status" value="1"/>
</dbReference>
<dbReference type="InterPro" id="IPR046729">
    <property type="entry name" value="DUF6621"/>
</dbReference>
<organism evidence="1">
    <name type="scientific">gut metagenome</name>
    <dbReference type="NCBI Taxonomy" id="749906"/>
    <lineage>
        <taxon>unclassified sequences</taxon>
        <taxon>metagenomes</taxon>
        <taxon>organismal metagenomes</taxon>
    </lineage>
</organism>
<sequence length="231" mass="25745">MPQETSLPSFSRLASSPFGLAEPTASLSPPYFSSNKGTITMDNKQWAPSVILVDADYLDRVAFDLTVNFERMIGRHIPQADLCHWIDCIALDGGLRPGEHETQVHFLHPKEKEAFRHFTPSSFTEDINGLSFSDNLGRFNLFAFPVEEIVSADEFFIQSFTMLADAKEIDRLIVVGDMAAYGDTLRKLCAQTEGKEITLMTMEPVPGKGFQQEILGYSLMSALGIKSEELQ</sequence>
<comment type="caution">
    <text evidence="1">The sequence shown here is derived from an EMBL/GenBank/DDBJ whole genome shotgun (WGS) entry which is preliminary data.</text>
</comment>
<dbReference type="EMBL" id="AMCI01000234">
    <property type="protein sequence ID" value="EJX10186.1"/>
    <property type="molecule type" value="Genomic_DNA"/>
</dbReference>
<reference evidence="1" key="1">
    <citation type="journal article" date="2012" name="PLoS ONE">
        <title>Gene sets for utilization of primary and secondary nutrition supplies in the distal gut of endangered iberian lynx.</title>
        <authorList>
            <person name="Alcaide M."/>
            <person name="Messina E."/>
            <person name="Richter M."/>
            <person name="Bargiela R."/>
            <person name="Peplies J."/>
            <person name="Huws S.A."/>
            <person name="Newbold C.J."/>
            <person name="Golyshin P.N."/>
            <person name="Simon M.A."/>
            <person name="Lopez G."/>
            <person name="Yakimov M.M."/>
            <person name="Ferrer M."/>
        </authorList>
    </citation>
    <scope>NUCLEOTIDE SEQUENCE</scope>
</reference>